<feature type="repeat" description="TPR" evidence="1">
    <location>
        <begin position="280"/>
        <end position="313"/>
    </location>
</feature>
<keyword evidence="4" id="KW-1185">Reference proteome</keyword>
<comment type="caution">
    <text evidence="3">The sequence shown here is derived from an EMBL/GenBank/DDBJ whole genome shotgun (WGS) entry which is preliminary data.</text>
</comment>
<evidence type="ECO:0000313" key="3">
    <source>
        <dbReference type="EMBL" id="MDF6102343.1"/>
    </source>
</evidence>
<proteinExistence type="predicted"/>
<dbReference type="Gene3D" id="3.40.30.10">
    <property type="entry name" value="Glutaredoxin"/>
    <property type="match status" value="1"/>
</dbReference>
<keyword evidence="1" id="KW-0802">TPR repeat</keyword>
<protein>
    <submittedName>
        <fullName evidence="3">Redoxin domain-containing protein</fullName>
    </submittedName>
</protein>
<dbReference type="PROSITE" id="PS51352">
    <property type="entry name" value="THIOREDOXIN_2"/>
    <property type="match status" value="1"/>
</dbReference>
<dbReference type="PANTHER" id="PTHR42852">
    <property type="entry name" value="THIOL:DISULFIDE INTERCHANGE PROTEIN DSBE"/>
    <property type="match status" value="1"/>
</dbReference>
<dbReference type="InterPro" id="IPR036249">
    <property type="entry name" value="Thioredoxin-like_sf"/>
</dbReference>
<evidence type="ECO:0000256" key="1">
    <source>
        <dbReference type="PROSITE-ProRule" id="PRU00339"/>
    </source>
</evidence>
<organism evidence="3 4">
    <name type="scientific">Gordonia hongkongensis</name>
    <dbReference type="NCBI Taxonomy" id="1701090"/>
    <lineage>
        <taxon>Bacteria</taxon>
        <taxon>Bacillati</taxon>
        <taxon>Actinomycetota</taxon>
        <taxon>Actinomycetes</taxon>
        <taxon>Mycobacteriales</taxon>
        <taxon>Gordoniaceae</taxon>
        <taxon>Gordonia</taxon>
    </lineage>
</organism>
<dbReference type="InterPro" id="IPR000866">
    <property type="entry name" value="AhpC/TSA"/>
</dbReference>
<reference evidence="3" key="1">
    <citation type="journal article" date="2022" name="Data Brief">
        <title>Draft genome sequence data of Gordonia hongkongensis strain EUFUS-Z928 isolated from the octocoral Eunicea fusca.</title>
        <authorList>
            <person name="Sanchez-Suarez J."/>
            <person name="Diaz L."/>
            <person name="Melo-Bolivar J."/>
            <person name="Villamil L."/>
        </authorList>
    </citation>
    <scope>NUCLEOTIDE SEQUENCE</scope>
    <source>
        <strain evidence="3">EUFUS-Z928</strain>
    </source>
</reference>
<dbReference type="NCBIfam" id="NF041054">
    <property type="entry name" value="WAxxUGC_long"/>
    <property type="match status" value="1"/>
</dbReference>
<feature type="domain" description="Thioredoxin" evidence="2">
    <location>
        <begin position="80"/>
        <end position="224"/>
    </location>
</feature>
<dbReference type="RefSeq" id="WP_247450254.1">
    <property type="nucleotide sequence ID" value="NZ_CBDRND010000005.1"/>
</dbReference>
<name>A0ABT6BWM5_9ACTN</name>
<dbReference type="PROSITE" id="PS50005">
    <property type="entry name" value="TPR"/>
    <property type="match status" value="1"/>
</dbReference>
<dbReference type="SUPFAM" id="SSF52833">
    <property type="entry name" value="Thioredoxin-like"/>
    <property type="match status" value="1"/>
</dbReference>
<evidence type="ECO:0000313" key="4">
    <source>
        <dbReference type="Proteomes" id="UP001152308"/>
    </source>
</evidence>
<dbReference type="CDD" id="cd02966">
    <property type="entry name" value="TlpA_like_family"/>
    <property type="match status" value="1"/>
</dbReference>
<dbReference type="Proteomes" id="UP001152308">
    <property type="component" value="Unassembled WGS sequence"/>
</dbReference>
<dbReference type="InterPro" id="IPR013766">
    <property type="entry name" value="Thioredoxin_domain"/>
</dbReference>
<dbReference type="EMBL" id="JAKJLQ010000011">
    <property type="protein sequence ID" value="MDF6102343.1"/>
    <property type="molecule type" value="Genomic_DNA"/>
</dbReference>
<dbReference type="PANTHER" id="PTHR42852:SF13">
    <property type="entry name" value="PROTEIN DIPZ"/>
    <property type="match status" value="1"/>
</dbReference>
<evidence type="ECO:0000259" key="2">
    <source>
        <dbReference type="PROSITE" id="PS51352"/>
    </source>
</evidence>
<dbReference type="InterPro" id="IPR019734">
    <property type="entry name" value="TPR_rpt"/>
</dbReference>
<dbReference type="InterPro" id="IPR050553">
    <property type="entry name" value="Thioredoxin_ResA/DsbE_sf"/>
</dbReference>
<accession>A0ABT6BWM5</accession>
<dbReference type="SMART" id="SM00028">
    <property type="entry name" value="TPR"/>
    <property type="match status" value="1"/>
</dbReference>
<sequence length="357" mass="39452">MILTSLDIDADMFLQGTGWALKPQGACKGEVCVPLLNSSDGDSADVDIVSIAERLGMGLVKDERVDVWALGPESTITGRSLTTAVAPELELPQLNGTLFRLDSLLGQKTVLVAWASWCGCREDLRLWRELRDELHPSGVEVVTVALDTGGAEAARPWIEKAAPSHPALIDRTHILGARFGVTNVPNAMWVDEQGVIVRPAEPAWLENPHESSEVAAQSLDEMPADHRAVRSEIAKMRIDYALYPAMVRDWAAHGATSRYVLDPDQVIERSQPRSANESLAAAHFELGEYFHRQGDHGASIDHWRAAHRLQPTNWTYKRQAWNLEEPDSVRTVEAYGSGWLDDVRALGAESYFPPLRP</sequence>
<reference evidence="3" key="2">
    <citation type="submission" date="2022-01" db="EMBL/GenBank/DDBJ databases">
        <authorList>
            <person name="Sanchez-Suarez J."/>
            <person name="Villamil L."/>
            <person name="Diaz L.E."/>
        </authorList>
    </citation>
    <scope>NUCLEOTIDE SEQUENCE</scope>
    <source>
        <strain evidence="3">EUFUS-Z928</strain>
    </source>
</reference>
<gene>
    <name evidence="3" type="ORF">L2299_14900</name>
</gene>
<dbReference type="Pfam" id="PF00578">
    <property type="entry name" value="AhpC-TSA"/>
    <property type="match status" value="1"/>
</dbReference>